<keyword evidence="2" id="KW-0472">Membrane</keyword>
<evidence type="ECO:0000313" key="3">
    <source>
        <dbReference type="EMBL" id="MBO8457760.1"/>
    </source>
</evidence>
<name>A0A9D9N2H7_9SPIR</name>
<feature type="transmembrane region" description="Helical" evidence="2">
    <location>
        <begin position="96"/>
        <end position="125"/>
    </location>
</feature>
<feature type="transmembrane region" description="Helical" evidence="2">
    <location>
        <begin position="32"/>
        <end position="52"/>
    </location>
</feature>
<feature type="transmembrane region" description="Helical" evidence="2">
    <location>
        <begin position="5"/>
        <end position="26"/>
    </location>
</feature>
<dbReference type="GO" id="GO:0016020">
    <property type="term" value="C:membrane"/>
    <property type="evidence" value="ECO:0007669"/>
    <property type="project" value="InterPro"/>
</dbReference>
<dbReference type="PANTHER" id="PTHR33219:SF14">
    <property type="entry name" value="PROTEIN COFACTOR ASSEMBLY OF COMPLEX C SUBUNIT B CCB3, CHLOROPLASTIC-RELATED"/>
    <property type="match status" value="1"/>
</dbReference>
<dbReference type="Pfam" id="PF02325">
    <property type="entry name" value="CCB3_YggT"/>
    <property type="match status" value="1"/>
</dbReference>
<feature type="transmembrane region" description="Helical" evidence="2">
    <location>
        <begin position="64"/>
        <end position="84"/>
    </location>
</feature>
<keyword evidence="2" id="KW-1133">Transmembrane helix</keyword>
<comment type="caution">
    <text evidence="3">The sequence shown here is derived from an EMBL/GenBank/DDBJ whole genome shotgun (WGS) entry which is preliminary data.</text>
</comment>
<gene>
    <name evidence="3" type="ORF">IAA81_05985</name>
</gene>
<dbReference type="Proteomes" id="UP000823638">
    <property type="component" value="Unassembled WGS sequence"/>
</dbReference>
<evidence type="ECO:0000313" key="4">
    <source>
        <dbReference type="Proteomes" id="UP000823638"/>
    </source>
</evidence>
<keyword evidence="2" id="KW-0812">Transmembrane</keyword>
<dbReference type="EMBL" id="JADIMM010000078">
    <property type="protein sequence ID" value="MBO8457760.1"/>
    <property type="molecule type" value="Genomic_DNA"/>
</dbReference>
<evidence type="ECO:0000256" key="1">
    <source>
        <dbReference type="ARBA" id="ARBA00010894"/>
    </source>
</evidence>
<organism evidence="3 4">
    <name type="scientific">Candidatus Gallitreponema excrementavium</name>
    <dbReference type="NCBI Taxonomy" id="2840840"/>
    <lineage>
        <taxon>Bacteria</taxon>
        <taxon>Pseudomonadati</taxon>
        <taxon>Spirochaetota</taxon>
        <taxon>Spirochaetia</taxon>
        <taxon>Spirochaetales</taxon>
        <taxon>Candidatus Gallitreponema</taxon>
    </lineage>
</organism>
<dbReference type="AlphaFoldDB" id="A0A9D9N2H7"/>
<evidence type="ECO:0000256" key="2">
    <source>
        <dbReference type="SAM" id="Phobius"/>
    </source>
</evidence>
<comment type="similarity">
    <text evidence="1">Belongs to the YggT family.</text>
</comment>
<reference evidence="3" key="2">
    <citation type="journal article" date="2021" name="PeerJ">
        <title>Extensive microbial diversity within the chicken gut microbiome revealed by metagenomics and culture.</title>
        <authorList>
            <person name="Gilroy R."/>
            <person name="Ravi A."/>
            <person name="Getino M."/>
            <person name="Pursley I."/>
            <person name="Horton D.L."/>
            <person name="Alikhan N.F."/>
            <person name="Baker D."/>
            <person name="Gharbi K."/>
            <person name="Hall N."/>
            <person name="Watson M."/>
            <person name="Adriaenssens E.M."/>
            <person name="Foster-Nyarko E."/>
            <person name="Jarju S."/>
            <person name="Secka A."/>
            <person name="Antonio M."/>
            <person name="Oren A."/>
            <person name="Chaudhuri R.R."/>
            <person name="La Ragione R."/>
            <person name="Hildebrand F."/>
            <person name="Pallen M.J."/>
        </authorList>
    </citation>
    <scope>NUCLEOTIDE SEQUENCE</scope>
    <source>
        <strain evidence="3">10532</strain>
    </source>
</reference>
<proteinExistence type="inferred from homology"/>
<protein>
    <submittedName>
        <fullName evidence="3">YggT family protein</fullName>
    </submittedName>
</protein>
<dbReference type="PANTHER" id="PTHR33219">
    <property type="entry name" value="YLMG HOMOLOG PROTEIN 2, CHLOROPLASTIC"/>
    <property type="match status" value="1"/>
</dbReference>
<dbReference type="InterPro" id="IPR003425">
    <property type="entry name" value="CCB3/YggT"/>
</dbReference>
<reference evidence="3" key="1">
    <citation type="submission" date="2020-10" db="EMBL/GenBank/DDBJ databases">
        <authorList>
            <person name="Gilroy R."/>
        </authorList>
    </citation>
    <scope>NUCLEOTIDE SEQUENCE</scope>
    <source>
        <strain evidence="3">10532</strain>
    </source>
</reference>
<sequence length="135" mass="15381">MLSDFFIFLAQCVSLYSTLCLIRIILSWFPGVLYSPVGMFFSTVCDPFLNLFRRFRIFKNSPVDFSPIFAFAALSILQTVLSALGTPNVRITLGGVLYLIIGMIWSVVRFFINILLVIFIVRLIVNLMRKDVGKQ</sequence>
<accession>A0A9D9N2H7</accession>